<keyword evidence="1" id="KW-0472">Membrane</keyword>
<keyword evidence="1" id="KW-0812">Transmembrane</keyword>
<protein>
    <submittedName>
        <fullName evidence="2">ABC transporter permease</fullName>
    </submittedName>
</protein>
<feature type="transmembrane region" description="Helical" evidence="1">
    <location>
        <begin position="89"/>
        <end position="108"/>
    </location>
</feature>
<dbReference type="AlphaFoldDB" id="A0A919MH95"/>
<proteinExistence type="predicted"/>
<feature type="transmembrane region" description="Helical" evidence="1">
    <location>
        <begin position="170"/>
        <end position="194"/>
    </location>
</feature>
<evidence type="ECO:0000313" key="2">
    <source>
        <dbReference type="EMBL" id="GIE14704.1"/>
    </source>
</evidence>
<accession>A0A919MH95</accession>
<evidence type="ECO:0000313" key="3">
    <source>
        <dbReference type="Proteomes" id="UP000598174"/>
    </source>
</evidence>
<dbReference type="EMBL" id="BOMM01000057">
    <property type="protein sequence ID" value="GIE14704.1"/>
    <property type="molecule type" value="Genomic_DNA"/>
</dbReference>
<feature type="transmembrane region" description="Helical" evidence="1">
    <location>
        <begin position="31"/>
        <end position="53"/>
    </location>
</feature>
<dbReference type="PIRSF" id="PIRSF037394">
    <property type="entry name" value="ABC_thiamine-permease_YkoE_prd"/>
    <property type="match status" value="1"/>
</dbReference>
<dbReference type="Pfam" id="PF09819">
    <property type="entry name" value="ABC_cobalt"/>
    <property type="match status" value="1"/>
</dbReference>
<keyword evidence="1" id="KW-1133">Transmembrane helix</keyword>
<gene>
    <name evidence="2" type="ORF">Afe05nite_65440</name>
</gene>
<keyword evidence="3" id="KW-1185">Reference proteome</keyword>
<sequence length="211" mass="22322">MRLLPLGLFDKVKLGGTPMATNPNRWRTIDIVIASIIAVAFGVIFWAWGLLWNGPADAIPLPGRAVLYGMWLVPAVLGALIVRKPGAAFYTLTLASLVSVAIGTSWGWTLVVQGPLEALGAEVVFAAFAYKRYNLPTALLAGTAAGIVAAVYDAVVWYPETSWTSMRLPYIAITAVSALVIAGLGSVLLVRALAQTGVLDRFAAGRSRALV</sequence>
<name>A0A919MH95_9ACTN</name>
<evidence type="ECO:0000256" key="1">
    <source>
        <dbReference type="SAM" id="Phobius"/>
    </source>
</evidence>
<feature type="transmembrane region" description="Helical" evidence="1">
    <location>
        <begin position="137"/>
        <end position="158"/>
    </location>
</feature>
<feature type="transmembrane region" description="Helical" evidence="1">
    <location>
        <begin position="65"/>
        <end position="82"/>
    </location>
</feature>
<organism evidence="2 3">
    <name type="scientific">Paractinoplanes ferrugineus</name>
    <dbReference type="NCBI Taxonomy" id="113564"/>
    <lineage>
        <taxon>Bacteria</taxon>
        <taxon>Bacillati</taxon>
        <taxon>Actinomycetota</taxon>
        <taxon>Actinomycetes</taxon>
        <taxon>Micromonosporales</taxon>
        <taxon>Micromonosporaceae</taxon>
        <taxon>Paractinoplanes</taxon>
    </lineage>
</organism>
<comment type="caution">
    <text evidence="2">The sequence shown here is derived from an EMBL/GenBank/DDBJ whole genome shotgun (WGS) entry which is preliminary data.</text>
</comment>
<dbReference type="Proteomes" id="UP000598174">
    <property type="component" value="Unassembled WGS sequence"/>
</dbReference>
<reference evidence="2" key="1">
    <citation type="submission" date="2021-01" db="EMBL/GenBank/DDBJ databases">
        <title>Whole genome shotgun sequence of Actinoplanes ferrugineus NBRC 15555.</title>
        <authorList>
            <person name="Komaki H."/>
            <person name="Tamura T."/>
        </authorList>
    </citation>
    <scope>NUCLEOTIDE SEQUENCE</scope>
    <source>
        <strain evidence="2">NBRC 15555</strain>
    </source>
</reference>
<dbReference type="InterPro" id="IPR017195">
    <property type="entry name" value="ABC_thiamin-permease_prd"/>
</dbReference>